<dbReference type="AlphaFoldDB" id="A0A3P7PH69"/>
<dbReference type="Proteomes" id="UP000279029">
    <property type="component" value="Chromosome"/>
</dbReference>
<gene>
    <name evidence="1" type="ORF">PATL70BA_3437</name>
</gene>
<dbReference type="SUPFAM" id="SSF53067">
    <property type="entry name" value="Actin-like ATPase domain"/>
    <property type="match status" value="2"/>
</dbReference>
<dbReference type="KEGG" id="cbar:PATL70BA_3437"/>
<proteinExistence type="predicted"/>
<dbReference type="RefSeq" id="WP_172596302.1">
    <property type="nucleotide sequence ID" value="NZ_LR130778.1"/>
</dbReference>
<name>A0A3P7PH69_9FIRM</name>
<dbReference type="PANTHER" id="PTHR32432">
    <property type="entry name" value="CELL DIVISION PROTEIN FTSA-RELATED"/>
    <property type="match status" value="1"/>
</dbReference>
<dbReference type="InterPro" id="IPR050696">
    <property type="entry name" value="FtsA/MreB"/>
</dbReference>
<dbReference type="CDD" id="cd24049">
    <property type="entry name" value="ASKHA_NBD_PilM"/>
    <property type="match status" value="1"/>
</dbReference>
<dbReference type="InterPro" id="IPR043129">
    <property type="entry name" value="ATPase_NBD"/>
</dbReference>
<evidence type="ECO:0000313" key="2">
    <source>
        <dbReference type="Proteomes" id="UP000279029"/>
    </source>
</evidence>
<sequence length="528" mass="58614">MNYPKRGLSIDIGNEKIKIVDYVRNKDTIKIGHSLLIDTPENAISDGVISGVTDIGDVISAALREKGIKTKDVIFTVASSKIITREVDLPDLPVKKLNTLIRMNADEYFPVNLAEYTLDYRIIDRVDHGEGMQAKVNLVAALSTLMDGYVELAESLNLRVRGIDYGGNSIINFASHLDIEDTYMLLDLGSDSTMVTVMSKKVVKFNRNLVYGTKVINTSIQNHFGVDLKEAMKIAAEQSLLTYEPETNDFLSNDVSSALNQILNGVSRLMDYYASRNKDSIEHIYIVGGGTGINGIAAYVERYFNMTCTILSENPRVVASDDNYAKNSVYYANAIGAIYSEMNLLPIHVLNKDKLKVSKRLKIELALLAFALVAVAVYLPYMGLRNLEKEKESLLAEIEEKQIAEVVLEDYNRTMTSLAFHESIMTTSSSSTEIMADLLEKMEAEIPTSVSYLTMNNSEEGILISCIASDKLTMVNFITILKNMTLNDEPVFSQVYVPSFNEVEGSTAGNSYYAFSIACDYVVQEVAQ</sequence>
<accession>A0A3P7PH69</accession>
<evidence type="ECO:0008006" key="3">
    <source>
        <dbReference type="Google" id="ProtNLM"/>
    </source>
</evidence>
<organism evidence="1 2">
    <name type="scientific">Petrocella atlantisensis</name>
    <dbReference type="NCBI Taxonomy" id="2173034"/>
    <lineage>
        <taxon>Bacteria</taxon>
        <taxon>Bacillati</taxon>
        <taxon>Bacillota</taxon>
        <taxon>Clostridia</taxon>
        <taxon>Lachnospirales</taxon>
        <taxon>Vallitaleaceae</taxon>
        <taxon>Petrocella</taxon>
    </lineage>
</organism>
<reference evidence="1 2" key="1">
    <citation type="submission" date="2018-09" db="EMBL/GenBank/DDBJ databases">
        <authorList>
            <person name="Postec A."/>
        </authorList>
    </citation>
    <scope>NUCLEOTIDE SEQUENCE [LARGE SCALE GENOMIC DNA]</scope>
    <source>
        <strain evidence="1">70B-A</strain>
    </source>
</reference>
<evidence type="ECO:0000313" key="1">
    <source>
        <dbReference type="EMBL" id="VDN49373.1"/>
    </source>
</evidence>
<dbReference type="EMBL" id="LR130778">
    <property type="protein sequence ID" value="VDN49373.1"/>
    <property type="molecule type" value="Genomic_DNA"/>
</dbReference>
<dbReference type="Gene3D" id="3.30.420.40">
    <property type="match status" value="2"/>
</dbReference>
<dbReference type="Pfam" id="PF11104">
    <property type="entry name" value="PilM_2"/>
    <property type="match status" value="1"/>
</dbReference>
<protein>
    <recommendedName>
        <fullName evidence="3">SHS2 domain-containing protein</fullName>
    </recommendedName>
</protein>
<keyword evidence="2" id="KW-1185">Reference proteome</keyword>
<dbReference type="PANTHER" id="PTHR32432:SF3">
    <property type="entry name" value="ETHANOLAMINE UTILIZATION PROTEIN EUTJ"/>
    <property type="match status" value="1"/>
</dbReference>
<dbReference type="InterPro" id="IPR005883">
    <property type="entry name" value="PilM"/>
</dbReference>
<dbReference type="Gene3D" id="3.30.1490.300">
    <property type="match status" value="1"/>
</dbReference>